<evidence type="ECO:0000256" key="3">
    <source>
        <dbReference type="ARBA" id="ARBA00022679"/>
    </source>
</evidence>
<keyword evidence="5" id="KW-1133">Transmembrane helix</keyword>
<dbReference type="GO" id="GO:0000139">
    <property type="term" value="C:Golgi membrane"/>
    <property type="evidence" value="ECO:0007669"/>
    <property type="project" value="UniProtKB-SubCell"/>
</dbReference>
<dbReference type="GO" id="GO:0051753">
    <property type="term" value="F:mannan synthase activity"/>
    <property type="evidence" value="ECO:0007669"/>
    <property type="project" value="TreeGrafter"/>
</dbReference>
<evidence type="ECO:0000313" key="9">
    <source>
        <dbReference type="EMBL" id="KAJ7970628.1"/>
    </source>
</evidence>
<dbReference type="PANTHER" id="PTHR32044:SF77">
    <property type="entry name" value="GLUCOMANNAN 4-BETA-MANNOSYLTRANSFERASE 9"/>
    <property type="match status" value="1"/>
</dbReference>
<dbReference type="Proteomes" id="UP001163823">
    <property type="component" value="Chromosome 4"/>
</dbReference>
<name>A0AAD7M636_QUISA</name>
<keyword evidence="7" id="KW-0472">Membrane</keyword>
<keyword evidence="4" id="KW-0812">Transmembrane</keyword>
<dbReference type="AlphaFoldDB" id="A0AAD7M636"/>
<evidence type="ECO:0000256" key="8">
    <source>
        <dbReference type="SAM" id="MobiDB-lite"/>
    </source>
</evidence>
<organism evidence="9 10">
    <name type="scientific">Quillaja saponaria</name>
    <name type="common">Soap bark tree</name>
    <dbReference type="NCBI Taxonomy" id="32244"/>
    <lineage>
        <taxon>Eukaryota</taxon>
        <taxon>Viridiplantae</taxon>
        <taxon>Streptophyta</taxon>
        <taxon>Embryophyta</taxon>
        <taxon>Tracheophyta</taxon>
        <taxon>Spermatophyta</taxon>
        <taxon>Magnoliopsida</taxon>
        <taxon>eudicotyledons</taxon>
        <taxon>Gunneridae</taxon>
        <taxon>Pentapetalae</taxon>
        <taxon>rosids</taxon>
        <taxon>fabids</taxon>
        <taxon>Fabales</taxon>
        <taxon>Quillajaceae</taxon>
        <taxon>Quillaja</taxon>
    </lineage>
</organism>
<dbReference type="PANTHER" id="PTHR32044">
    <property type="entry name" value="GLUCOMANNAN 4-BETA-MANNOSYLTRANSFERASE 9"/>
    <property type="match status" value="1"/>
</dbReference>
<protein>
    <submittedName>
        <fullName evidence="9">Glucomannan 4-beta-mannosyltransferase 9</fullName>
    </submittedName>
</protein>
<evidence type="ECO:0000256" key="6">
    <source>
        <dbReference type="ARBA" id="ARBA00023034"/>
    </source>
</evidence>
<evidence type="ECO:0000256" key="1">
    <source>
        <dbReference type="ARBA" id="ARBA00004394"/>
    </source>
</evidence>
<reference evidence="9" key="1">
    <citation type="journal article" date="2023" name="Science">
        <title>Elucidation of the pathway for biosynthesis of saponin adjuvants from the soapbark tree.</title>
        <authorList>
            <person name="Reed J."/>
            <person name="Orme A."/>
            <person name="El-Demerdash A."/>
            <person name="Owen C."/>
            <person name="Martin L.B.B."/>
            <person name="Misra R.C."/>
            <person name="Kikuchi S."/>
            <person name="Rejzek M."/>
            <person name="Martin A.C."/>
            <person name="Harkess A."/>
            <person name="Leebens-Mack J."/>
            <person name="Louveau T."/>
            <person name="Stephenson M.J."/>
            <person name="Osbourn A."/>
        </authorList>
    </citation>
    <scope>NUCLEOTIDE SEQUENCE</scope>
    <source>
        <strain evidence="9">S10</strain>
    </source>
</reference>
<dbReference type="EMBL" id="JARAOO010000004">
    <property type="protein sequence ID" value="KAJ7970628.1"/>
    <property type="molecule type" value="Genomic_DNA"/>
</dbReference>
<evidence type="ECO:0000256" key="7">
    <source>
        <dbReference type="ARBA" id="ARBA00023136"/>
    </source>
</evidence>
<dbReference type="KEGG" id="qsa:O6P43_008780"/>
<gene>
    <name evidence="9" type="ORF">O6P43_008780</name>
</gene>
<accession>A0AAD7M636</accession>
<feature type="compositionally biased region" description="Polar residues" evidence="8">
    <location>
        <begin position="15"/>
        <end position="26"/>
    </location>
</feature>
<keyword evidence="2" id="KW-0328">Glycosyltransferase</keyword>
<evidence type="ECO:0000256" key="4">
    <source>
        <dbReference type="ARBA" id="ARBA00022692"/>
    </source>
</evidence>
<proteinExistence type="predicted"/>
<comment type="caution">
    <text evidence="9">The sequence shown here is derived from an EMBL/GenBank/DDBJ whole genome shotgun (WGS) entry which is preliminary data.</text>
</comment>
<evidence type="ECO:0000256" key="2">
    <source>
        <dbReference type="ARBA" id="ARBA00022676"/>
    </source>
</evidence>
<evidence type="ECO:0000256" key="5">
    <source>
        <dbReference type="ARBA" id="ARBA00022989"/>
    </source>
</evidence>
<sequence length="77" mass="9057">MQETVKQRHKHEVANQGQQKWVQSRGSQRRHEAQLRQTVNANECLMTRMQEMSLAYHFIVEQELGSSTYAFFGFNGQ</sequence>
<keyword evidence="6" id="KW-0333">Golgi apparatus</keyword>
<keyword evidence="3" id="KW-0808">Transferase</keyword>
<evidence type="ECO:0000313" key="10">
    <source>
        <dbReference type="Proteomes" id="UP001163823"/>
    </source>
</evidence>
<comment type="subcellular location">
    <subcellularLocation>
        <location evidence="1">Golgi apparatus membrane</location>
    </subcellularLocation>
</comment>
<feature type="region of interest" description="Disordered" evidence="8">
    <location>
        <begin position="1"/>
        <end position="34"/>
    </location>
</feature>
<keyword evidence="10" id="KW-1185">Reference proteome</keyword>